<protein>
    <recommendedName>
        <fullName evidence="4">P pilus assembly protein, chaperone PapD</fullName>
    </recommendedName>
</protein>
<dbReference type="Proteomes" id="UP001139125">
    <property type="component" value="Unassembled WGS sequence"/>
</dbReference>
<evidence type="ECO:0008006" key="4">
    <source>
        <dbReference type="Google" id="ProtNLM"/>
    </source>
</evidence>
<keyword evidence="3" id="KW-1185">Reference proteome</keyword>
<accession>A0A9X2L0K6</accession>
<dbReference type="AlphaFoldDB" id="A0A9X2L0K6"/>
<comment type="caution">
    <text evidence="2">The sequence shown here is derived from an EMBL/GenBank/DDBJ whole genome shotgun (WGS) entry which is preliminary data.</text>
</comment>
<evidence type="ECO:0000313" key="3">
    <source>
        <dbReference type="Proteomes" id="UP001139125"/>
    </source>
</evidence>
<gene>
    <name evidence="2" type="ORF">NM125_00690</name>
</gene>
<proteinExistence type="predicted"/>
<feature type="chain" id="PRO_5040737946" description="P pilus assembly protein, chaperone PapD" evidence="1">
    <location>
        <begin position="25"/>
        <end position="275"/>
    </location>
</feature>
<name>A0A9X2L0K6_9BACT</name>
<dbReference type="Gene3D" id="2.60.40.10">
    <property type="entry name" value="Immunoglobulins"/>
    <property type="match status" value="1"/>
</dbReference>
<keyword evidence="1" id="KW-0732">Signal</keyword>
<dbReference type="EMBL" id="JANDBC010000001">
    <property type="protein sequence ID" value="MCP9290090.1"/>
    <property type="molecule type" value="Genomic_DNA"/>
</dbReference>
<evidence type="ECO:0000256" key="1">
    <source>
        <dbReference type="SAM" id="SignalP"/>
    </source>
</evidence>
<dbReference type="InterPro" id="IPR013783">
    <property type="entry name" value="Ig-like_fold"/>
</dbReference>
<sequence>MKKLLLTILLGLCTLSAGFTQVTIAPTNLYVSDDSRFGTYMVINNSNENQEISIDFVFSYSALNEDGQRRIVEDDSTRAELYSIAENVRAFPQNFVLTPGQRQIVRLRIAAPNNLEDGTYWARIRTSATPEAPPVELEQSETVTASLGLIVEQVTGLYYKVGSVNTGIVIKEIVPNVSEDGVLEVLTDFERTGNSPFLGSVITSLIDSNGNVVQQSRNSTTLYFSGTHKQEIILENTPPGEYSVRVEFITQRNDVSPDEIVQMDPVSSTTKYTLR</sequence>
<reference evidence="2" key="1">
    <citation type="submission" date="2022-06" db="EMBL/GenBank/DDBJ databases">
        <title>Gracilimonas sp. CAU 1638 isolated from sea sediment.</title>
        <authorList>
            <person name="Kim W."/>
        </authorList>
    </citation>
    <scope>NUCLEOTIDE SEQUENCE</scope>
    <source>
        <strain evidence="2">CAU 1638</strain>
    </source>
</reference>
<organism evidence="2 3">
    <name type="scientific">Gracilimonas sediminicola</name>
    <dbReference type="NCBI Taxonomy" id="2952158"/>
    <lineage>
        <taxon>Bacteria</taxon>
        <taxon>Pseudomonadati</taxon>
        <taxon>Balneolota</taxon>
        <taxon>Balneolia</taxon>
        <taxon>Balneolales</taxon>
        <taxon>Balneolaceae</taxon>
        <taxon>Gracilimonas</taxon>
    </lineage>
</organism>
<evidence type="ECO:0000313" key="2">
    <source>
        <dbReference type="EMBL" id="MCP9290090.1"/>
    </source>
</evidence>
<dbReference type="SUPFAM" id="SSF49354">
    <property type="entry name" value="PapD-like"/>
    <property type="match status" value="1"/>
</dbReference>
<feature type="signal peptide" evidence="1">
    <location>
        <begin position="1"/>
        <end position="24"/>
    </location>
</feature>
<dbReference type="RefSeq" id="WP_255131844.1">
    <property type="nucleotide sequence ID" value="NZ_JANDBC010000001.1"/>
</dbReference>
<dbReference type="InterPro" id="IPR008962">
    <property type="entry name" value="PapD-like_sf"/>
</dbReference>